<sequence>MLNKRPYLEQAIKMLDQILRKTERIHDTKKAYYLNLNLMMIFKSIKNQILIKTKNPELIKSGLFK</sequence>
<organism evidence="1 2">
    <name type="scientific">Psychroflexus halocasei</name>
    <dbReference type="NCBI Taxonomy" id="908615"/>
    <lineage>
        <taxon>Bacteria</taxon>
        <taxon>Pseudomonadati</taxon>
        <taxon>Bacteroidota</taxon>
        <taxon>Flavobacteriia</taxon>
        <taxon>Flavobacteriales</taxon>
        <taxon>Flavobacteriaceae</taxon>
        <taxon>Psychroflexus</taxon>
    </lineage>
</organism>
<gene>
    <name evidence="1" type="ORF">SAMN05421540_104271</name>
</gene>
<evidence type="ECO:0000313" key="2">
    <source>
        <dbReference type="Proteomes" id="UP000198820"/>
    </source>
</evidence>
<dbReference type="RefSeq" id="WP_093242183.1">
    <property type="nucleotide sequence ID" value="NZ_FNQF01000004.1"/>
</dbReference>
<keyword evidence="2" id="KW-1185">Reference proteome</keyword>
<proteinExistence type="predicted"/>
<dbReference type="Proteomes" id="UP000198820">
    <property type="component" value="Unassembled WGS sequence"/>
</dbReference>
<evidence type="ECO:0000313" key="1">
    <source>
        <dbReference type="EMBL" id="SEA29388.1"/>
    </source>
</evidence>
<dbReference type="AlphaFoldDB" id="A0A1H4A0N6"/>
<name>A0A1H4A0N6_9FLAO</name>
<accession>A0A1H4A0N6</accession>
<dbReference type="EMBL" id="FNQF01000004">
    <property type="protein sequence ID" value="SEA29388.1"/>
    <property type="molecule type" value="Genomic_DNA"/>
</dbReference>
<protein>
    <submittedName>
        <fullName evidence="1">Uncharacterized protein</fullName>
    </submittedName>
</protein>
<reference evidence="1 2" key="1">
    <citation type="submission" date="2016-10" db="EMBL/GenBank/DDBJ databases">
        <authorList>
            <person name="de Groot N.N."/>
        </authorList>
    </citation>
    <scope>NUCLEOTIDE SEQUENCE [LARGE SCALE GENOMIC DNA]</scope>
    <source>
        <strain evidence="1 2">DSM 23581</strain>
    </source>
</reference>